<feature type="compositionally biased region" description="Acidic residues" evidence="1">
    <location>
        <begin position="298"/>
        <end position="309"/>
    </location>
</feature>
<dbReference type="AlphaFoldDB" id="A0A6A7CAV0"/>
<feature type="compositionally biased region" description="Low complexity" evidence="1">
    <location>
        <begin position="1"/>
        <end position="19"/>
    </location>
</feature>
<reference evidence="2" key="1">
    <citation type="journal article" date="2020" name="Stud. Mycol.">
        <title>101 Dothideomycetes genomes: a test case for predicting lifestyles and emergence of pathogens.</title>
        <authorList>
            <person name="Haridas S."/>
            <person name="Albert R."/>
            <person name="Binder M."/>
            <person name="Bloem J."/>
            <person name="Labutti K."/>
            <person name="Salamov A."/>
            <person name="Andreopoulos B."/>
            <person name="Baker S."/>
            <person name="Barry K."/>
            <person name="Bills G."/>
            <person name="Bluhm B."/>
            <person name="Cannon C."/>
            <person name="Castanera R."/>
            <person name="Culley D."/>
            <person name="Daum C."/>
            <person name="Ezra D."/>
            <person name="Gonzalez J."/>
            <person name="Henrissat B."/>
            <person name="Kuo A."/>
            <person name="Liang C."/>
            <person name="Lipzen A."/>
            <person name="Lutzoni F."/>
            <person name="Magnuson J."/>
            <person name="Mondo S."/>
            <person name="Nolan M."/>
            <person name="Ohm R."/>
            <person name="Pangilinan J."/>
            <person name="Park H.-J."/>
            <person name="Ramirez L."/>
            <person name="Alfaro M."/>
            <person name="Sun H."/>
            <person name="Tritt A."/>
            <person name="Yoshinaga Y."/>
            <person name="Zwiers L.-H."/>
            <person name="Turgeon B."/>
            <person name="Goodwin S."/>
            <person name="Spatafora J."/>
            <person name="Crous P."/>
            <person name="Grigoriev I."/>
        </authorList>
    </citation>
    <scope>NUCLEOTIDE SEQUENCE</scope>
    <source>
        <strain evidence="2">CBS 480.64</strain>
    </source>
</reference>
<proteinExistence type="predicted"/>
<feature type="compositionally biased region" description="Basic and acidic residues" evidence="1">
    <location>
        <begin position="435"/>
        <end position="451"/>
    </location>
</feature>
<sequence length="884" mass="97498">MSNTSSPDPLDLTSSPRSSCMEKRSVPPANDMERTIKVPIKGDTASPGDEPARNPRRKRKGTPVRRHQAVEPPAIAVTNIDGAADWSEDLFMPEPSPVKPSRGGWGDRHKRRSLNVMAKSHGEPLDTARKELDEALSDAVSTPEPFEDNTRRNEDFTMVSAETLQEIRGDTSRLTEGDASRLTEGDASHLTGGDHSRLTEGDASKITEGGSGLPSSPPNKQQYVEQPTVQLSGYAQPEMQEVQQEVLSIFSNRPLKPPRGKIPRTWRRSSGMDFHYSDSPTHGPPQKVETQQASPSPSDDDAYLEDMQPDGESTKILDQCDNGILQSCKKAIQPIYNHLTRLPPHQRGQDPFKQDNTPENDAGAEEHDAGEDHGDEDYGEEDYDEENYAGEADEYDSQATESDGEASGVKHGFDKKASEVPVREVADKSTSAGPAEERPVEDTEKLAHEEGNSNAFINQPWPDSDSDRSFPSISTDYESSDDLESDSDEDSYNEFEEVQYTSVPADSIKPEDEMISDEDIDNQEEVEDEDQEEEEEEDKEDEENAFSQADSIIAENDDPNTFINAAYPETDSASDYTTSSSASDSLSSYYSELSDSKSSPVKNPKKRRHSASEDEDRTGQSNSYYEDLNLVSPQKVAVNFGSSSIIHNTTPAIRPIKPLPRSKTDSSHFFQQPVQPQGIVTTQPAATTHPQGANILSRLTNLTTWLPPNLFGHISIFSPKITPTLPLSTTQTLISRYGTLPPSHPWTLAHMRILHRMLNSPSLGAPIPPFPTTKSLINKTLTSPRHFRFVFTEDHARVVTGYTALLGQGNGGMGDALSRALRGRYGVHGRDGGEKVWKDLKYPKDGTGIGEIWVARCVGDVVWANGPVGRRVAEGARRKRRRFG</sequence>
<dbReference type="EMBL" id="MU005957">
    <property type="protein sequence ID" value="KAF2864342.1"/>
    <property type="molecule type" value="Genomic_DNA"/>
</dbReference>
<keyword evidence="3" id="KW-1185">Reference proteome</keyword>
<dbReference type="OrthoDB" id="3946221at2759"/>
<feature type="compositionally biased region" description="Basic residues" evidence="1">
    <location>
        <begin position="256"/>
        <end position="267"/>
    </location>
</feature>
<feature type="compositionally biased region" description="Acidic residues" evidence="1">
    <location>
        <begin position="373"/>
        <end position="396"/>
    </location>
</feature>
<dbReference type="Proteomes" id="UP000799421">
    <property type="component" value="Unassembled WGS sequence"/>
</dbReference>
<accession>A0A6A7CAV0</accession>
<feature type="compositionally biased region" description="Polar residues" evidence="1">
    <location>
        <begin position="288"/>
        <end position="297"/>
    </location>
</feature>
<feature type="compositionally biased region" description="Basic and acidic residues" evidence="1">
    <location>
        <begin position="20"/>
        <end position="36"/>
    </location>
</feature>
<feature type="compositionally biased region" description="Basic and acidic residues" evidence="1">
    <location>
        <begin position="411"/>
        <end position="427"/>
    </location>
</feature>
<evidence type="ECO:0000313" key="3">
    <source>
        <dbReference type="Proteomes" id="UP000799421"/>
    </source>
</evidence>
<feature type="region of interest" description="Disordered" evidence="1">
    <location>
        <begin position="134"/>
        <end position="237"/>
    </location>
</feature>
<name>A0A6A7CAV0_9PEZI</name>
<feature type="compositionally biased region" description="Basic and acidic residues" evidence="1">
    <location>
        <begin position="165"/>
        <end position="205"/>
    </location>
</feature>
<feature type="region of interest" description="Disordered" evidence="1">
    <location>
        <begin position="339"/>
        <end position="626"/>
    </location>
</feature>
<protein>
    <submittedName>
        <fullName evidence="2">Uncharacterized protein</fullName>
    </submittedName>
</protein>
<gene>
    <name evidence="2" type="ORF">K470DRAFT_254001</name>
</gene>
<feature type="compositionally biased region" description="Polar residues" evidence="1">
    <location>
        <begin position="218"/>
        <end position="233"/>
    </location>
</feature>
<feature type="compositionally biased region" description="Acidic residues" evidence="1">
    <location>
        <begin position="478"/>
        <end position="497"/>
    </location>
</feature>
<feature type="compositionally biased region" description="Acidic residues" evidence="1">
    <location>
        <begin position="513"/>
        <end position="544"/>
    </location>
</feature>
<organism evidence="2 3">
    <name type="scientific">Piedraia hortae CBS 480.64</name>
    <dbReference type="NCBI Taxonomy" id="1314780"/>
    <lineage>
        <taxon>Eukaryota</taxon>
        <taxon>Fungi</taxon>
        <taxon>Dikarya</taxon>
        <taxon>Ascomycota</taxon>
        <taxon>Pezizomycotina</taxon>
        <taxon>Dothideomycetes</taxon>
        <taxon>Dothideomycetidae</taxon>
        <taxon>Capnodiales</taxon>
        <taxon>Piedraiaceae</taxon>
        <taxon>Piedraia</taxon>
    </lineage>
</organism>
<feature type="region of interest" description="Disordered" evidence="1">
    <location>
        <begin position="1"/>
        <end position="109"/>
    </location>
</feature>
<feature type="compositionally biased region" description="Basic residues" evidence="1">
    <location>
        <begin position="54"/>
        <end position="67"/>
    </location>
</feature>
<evidence type="ECO:0000313" key="2">
    <source>
        <dbReference type="EMBL" id="KAF2864342.1"/>
    </source>
</evidence>
<feature type="region of interest" description="Disordered" evidence="1">
    <location>
        <begin position="250"/>
        <end position="318"/>
    </location>
</feature>
<feature type="compositionally biased region" description="Low complexity" evidence="1">
    <location>
        <begin position="569"/>
        <end position="599"/>
    </location>
</feature>
<evidence type="ECO:0000256" key="1">
    <source>
        <dbReference type="SAM" id="MobiDB-lite"/>
    </source>
</evidence>